<gene>
    <name evidence="1" type="ORF">S03H2_14744</name>
</gene>
<reference evidence="1" key="1">
    <citation type="journal article" date="2014" name="Front. Microbiol.">
        <title>High frequency of phylogenetically diverse reductive dehalogenase-homologous genes in deep subseafloor sedimentary metagenomes.</title>
        <authorList>
            <person name="Kawai M."/>
            <person name="Futagami T."/>
            <person name="Toyoda A."/>
            <person name="Takaki Y."/>
            <person name="Nishi S."/>
            <person name="Hori S."/>
            <person name="Arai W."/>
            <person name="Tsubouchi T."/>
            <person name="Morono Y."/>
            <person name="Uchiyama I."/>
            <person name="Ito T."/>
            <person name="Fujiyama A."/>
            <person name="Inagaki F."/>
            <person name="Takami H."/>
        </authorList>
    </citation>
    <scope>NUCLEOTIDE SEQUENCE</scope>
    <source>
        <strain evidence="1">Expedition CK06-06</strain>
    </source>
</reference>
<dbReference type="AlphaFoldDB" id="X1HJY0"/>
<sequence length="193" mass="21832">MNYRLAKILARKNYTEDAVEPIDINIADPISQMVVVYEVVGKGADDLLAHPAKCITKIELIDGSDVLYSLSGVEAQAVDFYHNKREPANRLDYYLNSECFQIFNINFGRFLYDPLLAFDPRKFTNPQMKITIDLNASETGVESGHLTVLAHTFDEKMITPSGFLMHKEIKSWNLAADAHEYTDLPTDSLTLRV</sequence>
<dbReference type="EMBL" id="BARU01007486">
    <property type="protein sequence ID" value="GAH45608.1"/>
    <property type="molecule type" value="Genomic_DNA"/>
</dbReference>
<name>X1HJY0_9ZZZZ</name>
<protein>
    <submittedName>
        <fullName evidence="1">Uncharacterized protein</fullName>
    </submittedName>
</protein>
<organism evidence="1">
    <name type="scientific">marine sediment metagenome</name>
    <dbReference type="NCBI Taxonomy" id="412755"/>
    <lineage>
        <taxon>unclassified sequences</taxon>
        <taxon>metagenomes</taxon>
        <taxon>ecological metagenomes</taxon>
    </lineage>
</organism>
<comment type="caution">
    <text evidence="1">The sequence shown here is derived from an EMBL/GenBank/DDBJ whole genome shotgun (WGS) entry which is preliminary data.</text>
</comment>
<proteinExistence type="predicted"/>
<evidence type="ECO:0000313" key="1">
    <source>
        <dbReference type="EMBL" id="GAH45608.1"/>
    </source>
</evidence>
<accession>X1HJY0</accession>